<dbReference type="AlphaFoldDB" id="A0A8X8GK48"/>
<comment type="caution">
    <text evidence="1">The sequence shown here is derived from an EMBL/GenBank/DDBJ whole genome shotgun (WGS) entry which is preliminary data.</text>
</comment>
<organism evidence="1 2">
    <name type="scientific">Staphylococcus hominis</name>
    <dbReference type="NCBI Taxonomy" id="1290"/>
    <lineage>
        <taxon>Bacteria</taxon>
        <taxon>Bacillati</taxon>
        <taxon>Bacillota</taxon>
        <taxon>Bacilli</taxon>
        <taxon>Bacillales</taxon>
        <taxon>Staphylococcaceae</taxon>
        <taxon>Staphylococcus</taxon>
    </lineage>
</organism>
<dbReference type="NCBIfam" id="TIGR01537">
    <property type="entry name" value="portal_HK97"/>
    <property type="match status" value="1"/>
</dbReference>
<dbReference type="InterPro" id="IPR006427">
    <property type="entry name" value="Portal_HK97"/>
</dbReference>
<name>A0A8X8GK48_STAHO</name>
<dbReference type="InterPro" id="IPR006944">
    <property type="entry name" value="Phage/GTA_portal"/>
</dbReference>
<dbReference type="Pfam" id="PF04860">
    <property type="entry name" value="Phage_portal"/>
    <property type="match status" value="1"/>
</dbReference>
<keyword evidence="2" id="KW-1185">Reference proteome</keyword>
<protein>
    <submittedName>
        <fullName evidence="1">Phage portal protein</fullName>
    </submittedName>
</protein>
<reference evidence="1 2" key="1">
    <citation type="submission" date="2022-06" db="EMBL/GenBank/DDBJ databases">
        <title>Staphylococcus hominis ShoR14 genome sequence.</title>
        <authorList>
            <person name="Yeo C.C."/>
            <person name="Chew C.H."/>
            <person name="Che Hamzah A.M."/>
            <person name="Al-Trad E.I."/>
        </authorList>
    </citation>
    <scope>NUCLEOTIDE SEQUENCE [LARGE SCALE GENOMIC DNA]</scope>
    <source>
        <strain evidence="1 2">ShoR14</strain>
    </source>
</reference>
<dbReference type="RefSeq" id="WP_070597353.1">
    <property type="nucleotide sequence ID" value="NZ_CP180296.1"/>
</dbReference>
<evidence type="ECO:0000313" key="1">
    <source>
        <dbReference type="EMBL" id="MCM5673129.1"/>
    </source>
</evidence>
<dbReference type="Proteomes" id="UP000665944">
    <property type="component" value="Unassembled WGS sequence"/>
</dbReference>
<evidence type="ECO:0000313" key="2">
    <source>
        <dbReference type="Proteomes" id="UP000665944"/>
    </source>
</evidence>
<accession>A0A8X8GK48</accession>
<dbReference type="EMBL" id="JAGHKT020000019">
    <property type="protein sequence ID" value="MCM5673129.1"/>
    <property type="molecule type" value="Genomic_DNA"/>
</dbReference>
<gene>
    <name evidence="1" type="ORF">J7T32_010300</name>
</gene>
<sequence length="412" mass="46946">MGIFFETRSLPEESTLTEKDLTIFPYNTIPLNEISWKDYETLMNSDIWTAVTLISRDIAKLDIKVLKNGVASERDRLEMLLNKKPNPYYNGYMLKFITMLNALLTKHGYIKIERNPQGGVNELYHIKTSRCHLKTDDKGENYYEIDNDGELLEVPFSDVIDIKPFSSDGLNGLSVIDALKEDINAQRFAKKFFTNFFTNGAQAGSLLKMKDGKLSPEARNKIKEEWQKANSGEDQAGKVLVLDSTMEYEQLEISTDVLKAINENDLSTKAIAKAFQIPLSKFGIEMNNTSLKDVNNDYLMNCLGGYMKMWTSELDFKLVTQKEMYNKEFMFDTSGFRKIDWDSYVETLNSQLNNGGISLDEYRKELGLIPLPKGLGQIPRVDLNHVSLEYANQFQLSQLKGGGNDEQGIQNE</sequence>
<proteinExistence type="predicted"/>